<reference evidence="1 2" key="1">
    <citation type="journal article" date="2019" name="Nat. Plants">
        <title>Stout camphor tree genome fills gaps in understanding of flowering plant genome evolution.</title>
        <authorList>
            <person name="Chaw S.M."/>
            <person name="Liu Y.C."/>
            <person name="Wu Y.W."/>
            <person name="Wang H.Y."/>
            <person name="Lin C.I."/>
            <person name="Wu C.S."/>
            <person name="Ke H.M."/>
            <person name="Chang L.Y."/>
            <person name="Hsu C.Y."/>
            <person name="Yang H.T."/>
            <person name="Sudianto E."/>
            <person name="Hsu M.H."/>
            <person name="Wu K.P."/>
            <person name="Wang L.N."/>
            <person name="Leebens-Mack J.H."/>
            <person name="Tsai I.J."/>
        </authorList>
    </citation>
    <scope>NUCLEOTIDE SEQUENCE [LARGE SCALE GENOMIC DNA]</scope>
    <source>
        <strain evidence="2">cv. Chaw 1501</strain>
        <tissue evidence="1">Young leaves</tissue>
    </source>
</reference>
<dbReference type="EMBL" id="QPKB01000001">
    <property type="protein sequence ID" value="RWR74716.1"/>
    <property type="molecule type" value="Genomic_DNA"/>
</dbReference>
<evidence type="ECO:0000313" key="1">
    <source>
        <dbReference type="EMBL" id="RWR74716.1"/>
    </source>
</evidence>
<dbReference type="OrthoDB" id="783096at2759"/>
<dbReference type="STRING" id="337451.A0A443N8B4"/>
<gene>
    <name evidence="1" type="ORF">CKAN_00305900</name>
</gene>
<dbReference type="Proteomes" id="UP000283530">
    <property type="component" value="Unassembled WGS sequence"/>
</dbReference>
<name>A0A443N8B4_9MAGN</name>
<accession>A0A443N8B4</accession>
<dbReference type="AlphaFoldDB" id="A0A443N8B4"/>
<dbReference type="PANTHER" id="PTHR32440">
    <property type="entry name" value="PHOSPHATASE DCR2-RELATED-RELATED"/>
    <property type="match status" value="1"/>
</dbReference>
<keyword evidence="2" id="KW-1185">Reference proteome</keyword>
<comment type="caution">
    <text evidence="1">The sequence shown here is derived from an EMBL/GenBank/DDBJ whole genome shotgun (WGS) entry which is preliminary data.</text>
</comment>
<proteinExistence type="predicted"/>
<evidence type="ECO:0000313" key="2">
    <source>
        <dbReference type="Proteomes" id="UP000283530"/>
    </source>
</evidence>
<dbReference type="PANTHER" id="PTHR32440:SF11">
    <property type="entry name" value="METALLOPHOSPHOESTERASE DOMAIN-CONTAINING PROTEIN"/>
    <property type="match status" value="1"/>
</dbReference>
<dbReference type="GO" id="GO:0005737">
    <property type="term" value="C:cytoplasm"/>
    <property type="evidence" value="ECO:0007669"/>
    <property type="project" value="TreeGrafter"/>
</dbReference>
<organism evidence="1 2">
    <name type="scientific">Cinnamomum micranthum f. kanehirae</name>
    <dbReference type="NCBI Taxonomy" id="337451"/>
    <lineage>
        <taxon>Eukaryota</taxon>
        <taxon>Viridiplantae</taxon>
        <taxon>Streptophyta</taxon>
        <taxon>Embryophyta</taxon>
        <taxon>Tracheophyta</taxon>
        <taxon>Spermatophyta</taxon>
        <taxon>Magnoliopsida</taxon>
        <taxon>Magnoliidae</taxon>
        <taxon>Laurales</taxon>
        <taxon>Lauraceae</taxon>
        <taxon>Cinnamomum</taxon>
    </lineage>
</organism>
<protein>
    <submittedName>
        <fullName evidence="1">Putative inactive purple acid phosphatase 16</fullName>
    </submittedName>
</protein>
<sequence>MKDEIEKSNLSYSETGPMHLWPSVSNYVLQVTSSENPNSTVAFLYFLDSGGGSYPEVISNAQVRWFEQKSEEINPGSRIPELGFLAYTKQGLQESCPYVWSPQAMCWIH</sequence>
<dbReference type="GO" id="GO:0016788">
    <property type="term" value="F:hydrolase activity, acting on ester bonds"/>
    <property type="evidence" value="ECO:0007669"/>
    <property type="project" value="TreeGrafter"/>
</dbReference>